<keyword evidence="5 6" id="KW-0472">Membrane</keyword>
<gene>
    <name evidence="8" type="ORF">GCM10009777_14510</name>
</gene>
<accession>A0ABP5DKI0</accession>
<dbReference type="Pfam" id="PF04024">
    <property type="entry name" value="PspC"/>
    <property type="match status" value="1"/>
</dbReference>
<name>A0ABP5DKI0_9MICO</name>
<keyword evidence="4 6" id="KW-1133">Transmembrane helix</keyword>
<protein>
    <recommendedName>
        <fullName evidence="7">Phage shock protein PspC N-terminal domain-containing protein</fullName>
    </recommendedName>
</protein>
<feature type="domain" description="Phage shock protein PspC N-terminal" evidence="7">
    <location>
        <begin position="3"/>
        <end position="58"/>
    </location>
</feature>
<dbReference type="PANTHER" id="PTHR33885:SF3">
    <property type="entry name" value="PHAGE SHOCK PROTEIN C"/>
    <property type="match status" value="1"/>
</dbReference>
<comment type="subcellular location">
    <subcellularLocation>
        <location evidence="1">Cell membrane</location>
        <topology evidence="1">Single-pass membrane protein</topology>
    </subcellularLocation>
</comment>
<dbReference type="Proteomes" id="UP001500326">
    <property type="component" value="Unassembled WGS sequence"/>
</dbReference>
<proteinExistence type="predicted"/>
<dbReference type="InterPro" id="IPR007168">
    <property type="entry name" value="Phageshock_PspC_N"/>
</dbReference>
<evidence type="ECO:0000256" key="2">
    <source>
        <dbReference type="ARBA" id="ARBA00022475"/>
    </source>
</evidence>
<organism evidence="8 9">
    <name type="scientific">Microbacterium pumilum</name>
    <dbReference type="NCBI Taxonomy" id="344165"/>
    <lineage>
        <taxon>Bacteria</taxon>
        <taxon>Bacillati</taxon>
        <taxon>Actinomycetota</taxon>
        <taxon>Actinomycetes</taxon>
        <taxon>Micrococcales</taxon>
        <taxon>Microbacteriaceae</taxon>
        <taxon>Microbacterium</taxon>
    </lineage>
</organism>
<evidence type="ECO:0000313" key="9">
    <source>
        <dbReference type="Proteomes" id="UP001500326"/>
    </source>
</evidence>
<evidence type="ECO:0000256" key="5">
    <source>
        <dbReference type="ARBA" id="ARBA00023136"/>
    </source>
</evidence>
<evidence type="ECO:0000256" key="6">
    <source>
        <dbReference type="SAM" id="Phobius"/>
    </source>
</evidence>
<dbReference type="RefSeq" id="WP_344059951.1">
    <property type="nucleotide sequence ID" value="NZ_BAAAOH010000001.1"/>
</dbReference>
<evidence type="ECO:0000256" key="3">
    <source>
        <dbReference type="ARBA" id="ARBA00022692"/>
    </source>
</evidence>
<dbReference type="PANTHER" id="PTHR33885">
    <property type="entry name" value="PHAGE SHOCK PROTEIN C"/>
    <property type="match status" value="1"/>
</dbReference>
<feature type="transmembrane region" description="Helical" evidence="6">
    <location>
        <begin position="37"/>
        <end position="56"/>
    </location>
</feature>
<keyword evidence="2" id="KW-1003">Cell membrane</keyword>
<sequence>MAELIRPRNGRVIAGVCVAIANRFDMSVAVIRALMVISVLFFGLSIWLYLILWLVIPLDRR</sequence>
<evidence type="ECO:0000256" key="4">
    <source>
        <dbReference type="ARBA" id="ARBA00022989"/>
    </source>
</evidence>
<reference evidence="9" key="1">
    <citation type="journal article" date="2019" name="Int. J. Syst. Evol. Microbiol.">
        <title>The Global Catalogue of Microorganisms (GCM) 10K type strain sequencing project: providing services to taxonomists for standard genome sequencing and annotation.</title>
        <authorList>
            <consortium name="The Broad Institute Genomics Platform"/>
            <consortium name="The Broad Institute Genome Sequencing Center for Infectious Disease"/>
            <person name="Wu L."/>
            <person name="Ma J."/>
        </authorList>
    </citation>
    <scope>NUCLEOTIDE SEQUENCE [LARGE SCALE GENOMIC DNA]</scope>
    <source>
        <strain evidence="9">JCM 14902</strain>
    </source>
</reference>
<dbReference type="EMBL" id="BAAAOH010000001">
    <property type="protein sequence ID" value="GAA1981941.1"/>
    <property type="molecule type" value="Genomic_DNA"/>
</dbReference>
<keyword evidence="3 6" id="KW-0812">Transmembrane</keyword>
<keyword evidence="9" id="KW-1185">Reference proteome</keyword>
<dbReference type="InterPro" id="IPR052027">
    <property type="entry name" value="PspC"/>
</dbReference>
<evidence type="ECO:0000259" key="7">
    <source>
        <dbReference type="Pfam" id="PF04024"/>
    </source>
</evidence>
<evidence type="ECO:0000313" key="8">
    <source>
        <dbReference type="EMBL" id="GAA1981941.1"/>
    </source>
</evidence>
<evidence type="ECO:0000256" key="1">
    <source>
        <dbReference type="ARBA" id="ARBA00004162"/>
    </source>
</evidence>
<comment type="caution">
    <text evidence="8">The sequence shown here is derived from an EMBL/GenBank/DDBJ whole genome shotgun (WGS) entry which is preliminary data.</text>
</comment>